<gene>
    <name evidence="1" type="ORF">Raf01_52510</name>
</gene>
<keyword evidence="2" id="KW-1185">Reference proteome</keyword>
<proteinExistence type="predicted"/>
<reference evidence="1" key="1">
    <citation type="submission" date="2021-01" db="EMBL/GenBank/DDBJ databases">
        <title>Whole genome shotgun sequence of Rugosimonospora africana NBRC 104875.</title>
        <authorList>
            <person name="Komaki H."/>
            <person name="Tamura T."/>
        </authorList>
    </citation>
    <scope>NUCLEOTIDE SEQUENCE</scope>
    <source>
        <strain evidence="1">NBRC 104875</strain>
    </source>
</reference>
<name>A0A8J3VSH7_9ACTN</name>
<protein>
    <submittedName>
        <fullName evidence="1">Uncharacterized protein</fullName>
    </submittedName>
</protein>
<dbReference type="AlphaFoldDB" id="A0A8J3VSH7"/>
<dbReference type="EMBL" id="BONZ01000049">
    <property type="protein sequence ID" value="GIH17079.1"/>
    <property type="molecule type" value="Genomic_DNA"/>
</dbReference>
<evidence type="ECO:0000313" key="2">
    <source>
        <dbReference type="Proteomes" id="UP000642748"/>
    </source>
</evidence>
<dbReference type="Proteomes" id="UP000642748">
    <property type="component" value="Unassembled WGS sequence"/>
</dbReference>
<accession>A0A8J3VSH7</accession>
<comment type="caution">
    <text evidence="1">The sequence shown here is derived from an EMBL/GenBank/DDBJ whole genome shotgun (WGS) entry which is preliminary data.</text>
</comment>
<organism evidence="1 2">
    <name type="scientific">Rugosimonospora africana</name>
    <dbReference type="NCBI Taxonomy" id="556532"/>
    <lineage>
        <taxon>Bacteria</taxon>
        <taxon>Bacillati</taxon>
        <taxon>Actinomycetota</taxon>
        <taxon>Actinomycetes</taxon>
        <taxon>Micromonosporales</taxon>
        <taxon>Micromonosporaceae</taxon>
        <taxon>Rugosimonospora</taxon>
    </lineage>
</organism>
<sequence>MTDDELDEIERRAMLATPGPWEARLETRWGTGGASCIDLNPGGDEDAELYFIYDPIPRVSPNADLDADLDFVAHARTDVPHLVAEIRRLRSLVE</sequence>
<dbReference type="RefSeq" id="WP_203920628.1">
    <property type="nucleotide sequence ID" value="NZ_BONZ01000049.1"/>
</dbReference>
<evidence type="ECO:0000313" key="1">
    <source>
        <dbReference type="EMBL" id="GIH17079.1"/>
    </source>
</evidence>